<dbReference type="EMBL" id="JAVXUR010000003">
    <property type="protein sequence ID" value="MDT8879485.1"/>
    <property type="molecule type" value="Genomic_DNA"/>
</dbReference>
<dbReference type="GO" id="GO:0003700">
    <property type="term" value="F:DNA-binding transcription factor activity"/>
    <property type="evidence" value="ECO:0007669"/>
    <property type="project" value="TreeGrafter"/>
</dbReference>
<dbReference type="Pfam" id="PF01614">
    <property type="entry name" value="IclR_C"/>
    <property type="match status" value="1"/>
</dbReference>
<reference evidence="9 10" key="1">
    <citation type="submission" date="2016-10" db="EMBL/GenBank/DDBJ databases">
        <authorList>
            <person name="de Groot N.N."/>
        </authorList>
    </citation>
    <scope>NUCLEOTIDE SEQUENCE [LARGE SCALE GENOMIC DNA]</scope>
    <source>
        <strain evidence="9 10">CGMCC 1.6493</strain>
    </source>
</reference>
<dbReference type="Pfam" id="PF09339">
    <property type="entry name" value="HTH_IclR"/>
    <property type="match status" value="1"/>
</dbReference>
<evidence type="ECO:0000313" key="9">
    <source>
        <dbReference type="EMBL" id="SFT94659.1"/>
    </source>
</evidence>
<dbReference type="CDD" id="cd00090">
    <property type="entry name" value="HTH_ARSR"/>
    <property type="match status" value="1"/>
</dbReference>
<protein>
    <recommendedName>
        <fullName evidence="4">HTH-type transcriptional repressor AllR</fullName>
    </recommendedName>
    <alternativeName>
        <fullName evidence="5">Negative regulator of allantoin and glyoxylate utilization operons</fullName>
    </alternativeName>
</protein>
<feature type="domain" description="HTH iclR-type" evidence="6">
    <location>
        <begin position="1"/>
        <end position="62"/>
    </location>
</feature>
<keyword evidence="3" id="KW-0804">Transcription</keyword>
<evidence type="ECO:0000313" key="11">
    <source>
        <dbReference type="Proteomes" id="UP001255917"/>
    </source>
</evidence>
<dbReference type="SUPFAM" id="SSF55781">
    <property type="entry name" value="GAF domain-like"/>
    <property type="match status" value="1"/>
</dbReference>
<dbReference type="InterPro" id="IPR005471">
    <property type="entry name" value="Tscrpt_reg_IclR_N"/>
</dbReference>
<dbReference type="SMART" id="SM00346">
    <property type="entry name" value="HTH_ICLR"/>
    <property type="match status" value="1"/>
</dbReference>
<evidence type="ECO:0000256" key="2">
    <source>
        <dbReference type="ARBA" id="ARBA00023125"/>
    </source>
</evidence>
<dbReference type="EMBL" id="FPAQ01000036">
    <property type="protein sequence ID" value="SFT94659.1"/>
    <property type="molecule type" value="Genomic_DNA"/>
</dbReference>
<keyword evidence="1" id="KW-0805">Transcription regulation</keyword>
<proteinExistence type="predicted"/>
<organism evidence="9 10">
    <name type="scientific">Halomonas saccharevitans</name>
    <dbReference type="NCBI Taxonomy" id="416872"/>
    <lineage>
        <taxon>Bacteria</taxon>
        <taxon>Pseudomonadati</taxon>
        <taxon>Pseudomonadota</taxon>
        <taxon>Gammaproteobacteria</taxon>
        <taxon>Oceanospirillales</taxon>
        <taxon>Halomonadaceae</taxon>
        <taxon>Halomonas</taxon>
    </lineage>
</organism>
<evidence type="ECO:0000256" key="1">
    <source>
        <dbReference type="ARBA" id="ARBA00023015"/>
    </source>
</evidence>
<dbReference type="InterPro" id="IPR036388">
    <property type="entry name" value="WH-like_DNA-bd_sf"/>
</dbReference>
<dbReference type="PROSITE" id="PS51078">
    <property type="entry name" value="ICLR_ED"/>
    <property type="match status" value="1"/>
</dbReference>
<dbReference type="PANTHER" id="PTHR30136:SF24">
    <property type="entry name" value="HTH-TYPE TRANSCRIPTIONAL REPRESSOR ALLR"/>
    <property type="match status" value="1"/>
</dbReference>
<evidence type="ECO:0000313" key="8">
    <source>
        <dbReference type="EMBL" id="MDT8879485.1"/>
    </source>
</evidence>
<dbReference type="PROSITE" id="PS51077">
    <property type="entry name" value="HTH_ICLR"/>
    <property type="match status" value="1"/>
</dbReference>
<evidence type="ECO:0000256" key="5">
    <source>
        <dbReference type="ARBA" id="ARBA00042627"/>
    </source>
</evidence>
<sequence length="236" mass="26039">MGPSDRMLALLCCLANQGRPMTVKSLAELTSQPVSTAYRHLRQLLAWGMVSEREGGTYAPGPQAVRLQQGFEQRNDLLQWARPVLTELTDITQESSALLMAVRDHALCVEMIDSPQPLRCCYHRGQVQPLLKGASARALLAFMSEEEREMALTLRTEAERDEAQAGLESIRAEGVAISLGEIDQGVWGASAPVFNGRGRLKAVISVMAPEARTRQRTAWLAEQTRQSAQRLGELLE</sequence>
<dbReference type="PANTHER" id="PTHR30136">
    <property type="entry name" value="HELIX-TURN-HELIX TRANSCRIPTIONAL REGULATOR, ICLR FAMILY"/>
    <property type="match status" value="1"/>
</dbReference>
<reference evidence="8" key="3">
    <citation type="submission" date="2024-05" db="EMBL/GenBank/DDBJ databases">
        <title>Substrates and metabolic shifts associated with increased methane emissions in unrestored hypersaline salterns.</title>
        <authorList>
            <person name="Bueno De Mesquita C.P."/>
            <person name="Tringe S.G."/>
        </authorList>
    </citation>
    <scope>NUCLEOTIDE SEQUENCE</scope>
    <source>
        <strain evidence="8">I4</strain>
    </source>
</reference>
<evidence type="ECO:0000256" key="3">
    <source>
        <dbReference type="ARBA" id="ARBA00023163"/>
    </source>
</evidence>
<dbReference type="SUPFAM" id="SSF46785">
    <property type="entry name" value="Winged helix' DNA-binding domain"/>
    <property type="match status" value="1"/>
</dbReference>
<dbReference type="InterPro" id="IPR029016">
    <property type="entry name" value="GAF-like_dom_sf"/>
</dbReference>
<dbReference type="GO" id="GO:0003677">
    <property type="term" value="F:DNA binding"/>
    <property type="evidence" value="ECO:0007669"/>
    <property type="project" value="UniProtKB-KW"/>
</dbReference>
<accession>A0A1I7C5F4</accession>
<dbReference type="InterPro" id="IPR036390">
    <property type="entry name" value="WH_DNA-bd_sf"/>
</dbReference>
<feature type="domain" description="IclR-ED" evidence="7">
    <location>
        <begin position="63"/>
        <end position="236"/>
    </location>
</feature>
<evidence type="ECO:0000259" key="6">
    <source>
        <dbReference type="PROSITE" id="PS51077"/>
    </source>
</evidence>
<dbReference type="Proteomes" id="UP000199594">
    <property type="component" value="Unassembled WGS sequence"/>
</dbReference>
<dbReference type="Gene3D" id="3.30.450.40">
    <property type="match status" value="1"/>
</dbReference>
<dbReference type="GO" id="GO:0045892">
    <property type="term" value="P:negative regulation of DNA-templated transcription"/>
    <property type="evidence" value="ECO:0007669"/>
    <property type="project" value="TreeGrafter"/>
</dbReference>
<evidence type="ECO:0000256" key="4">
    <source>
        <dbReference type="ARBA" id="ARBA00040379"/>
    </source>
</evidence>
<reference evidence="11" key="2">
    <citation type="submission" date="2023-07" db="EMBL/GenBank/DDBJ databases">
        <title>Substrates and metabolic shifts associated with increased methane emissions in unrestored hypersaline salterns.</title>
        <authorList>
            <person name="Bueno De Mesquita C.P."/>
            <person name="Tringe S.G."/>
        </authorList>
    </citation>
    <scope>NUCLEOTIDE SEQUENCE [LARGE SCALE GENOMIC DNA]</scope>
    <source>
        <strain evidence="11">I4</strain>
    </source>
</reference>
<name>A0A1I7C5F4_9GAMM</name>
<dbReference type="AlphaFoldDB" id="A0A1I7C5F4"/>
<dbReference type="Gene3D" id="1.10.10.10">
    <property type="entry name" value="Winged helix-like DNA-binding domain superfamily/Winged helix DNA-binding domain"/>
    <property type="match status" value="1"/>
</dbReference>
<dbReference type="InterPro" id="IPR050707">
    <property type="entry name" value="HTH_MetabolicPath_Reg"/>
</dbReference>
<keyword evidence="11" id="KW-1185">Reference proteome</keyword>
<evidence type="ECO:0000313" key="10">
    <source>
        <dbReference type="Proteomes" id="UP000199594"/>
    </source>
</evidence>
<evidence type="ECO:0000259" key="7">
    <source>
        <dbReference type="PROSITE" id="PS51078"/>
    </source>
</evidence>
<dbReference type="InterPro" id="IPR014757">
    <property type="entry name" value="Tscrpt_reg_IclR_C"/>
</dbReference>
<gene>
    <name evidence="8" type="ORF">RSO68_08390</name>
    <name evidence="9" type="ORF">SAMN04487956_13611</name>
</gene>
<dbReference type="InterPro" id="IPR011991">
    <property type="entry name" value="ArsR-like_HTH"/>
</dbReference>
<keyword evidence="2" id="KW-0238">DNA-binding</keyword>
<dbReference type="Proteomes" id="UP001255917">
    <property type="component" value="Unassembled WGS sequence"/>
</dbReference>
<dbReference type="OrthoDB" id="9807558at2"/>
<dbReference type="RefSeq" id="WP_089851321.1">
    <property type="nucleotide sequence ID" value="NZ_FPAQ01000036.1"/>
</dbReference>